<evidence type="ECO:0000256" key="4">
    <source>
        <dbReference type="PROSITE-ProRule" id="PRU00169"/>
    </source>
</evidence>
<dbReference type="Gene3D" id="3.30.450.20">
    <property type="entry name" value="PAS domain"/>
    <property type="match status" value="3"/>
</dbReference>
<evidence type="ECO:0000256" key="5">
    <source>
        <dbReference type="SAM" id="Coils"/>
    </source>
</evidence>
<feature type="domain" description="PAC" evidence="8">
    <location>
        <begin position="221"/>
        <end position="277"/>
    </location>
</feature>
<dbReference type="InterPro" id="IPR005467">
    <property type="entry name" value="His_kinase_dom"/>
</dbReference>
<dbReference type="SUPFAM" id="SSF52172">
    <property type="entry name" value="CheY-like"/>
    <property type="match status" value="1"/>
</dbReference>
<dbReference type="STRING" id="1121393.SAMN02745216_00384"/>
<dbReference type="Gene3D" id="1.10.287.130">
    <property type="match status" value="1"/>
</dbReference>
<evidence type="ECO:0000259" key="7">
    <source>
        <dbReference type="PROSITE" id="PS50110"/>
    </source>
</evidence>
<accession>A0A1M6D1M2</accession>
<dbReference type="Gene3D" id="3.40.50.2300">
    <property type="match status" value="1"/>
</dbReference>
<reference evidence="10" key="1">
    <citation type="submission" date="2016-11" db="EMBL/GenBank/DDBJ databases">
        <authorList>
            <person name="Varghese N."/>
            <person name="Submissions S."/>
        </authorList>
    </citation>
    <scope>NUCLEOTIDE SEQUENCE [LARGE SCALE GENOMIC DNA]</scope>
    <source>
        <strain evidence="10">DSM 16219</strain>
    </source>
</reference>
<sequence length="781" mass="87095">MPGKPTYEELEVQVQRLQQQVADLEEELHQAQWDGEFFSRSMLENLPFDFWVQDLQDQIILQSNLSRRHWGEALKGSDITKGLPESGVKLLKENKSKVVKGQTVAWEMQTGEGDLDTRVFYNILSPVYSRGVLRGMLGIFFDVTDQRIAQEALNDSRLRLRVLLAQMPGAMMWTTDVNLRNTLSLGAALGSIGLESTQTPGMSLEDFFAVSDPDFPPIRAHQAALKGISSAYEIVWSQRTFQAHTEPLRKQSGEIAGVISVAIDVTERKTIETALRESNEMARALLNASTDSVVLLDRQGAILALNQTCASNLRSSVDDALSECVWDLPQKYMPNLERAQIQAVLDTGKSLRYSDERNNRFYDVLVYPIHDQEDHVDRVAVFARDVTAQKQAEEEKLRLESQLQQAQKAEAIGTLASGIAHDFNNILSAIMGYTEMCTMEIPEGSMAHNNLLQVLKASHRAKDLVGQILTFSRQKGQEQKPVQMDLVVNEALKLLRASLPSTITFRRYIKKEMGKVLADPTALHQVLMNLCTNAFHAMRNAGGVLEVRLESKAFEPDEPMPDPGMAPGRYLRLTVSDTGHGMDAQTMERIFDPYFTTKEMGEGAGLGLAVVQGIVNSHGGVITVKSTLGEGSSFRVYLPETDTCDVDDQDEILPAPRGQERILFVDDEPDLLQLGKQMLEHLGYQVVTFINPNEALQEFRQNPGAFDCVVTDQTMPYMTGGVLAQKILEIKPDTPIVLCTGYSEIMSEEKAKTLGIRGYMMKPLELFRFSSIVREALDASE</sequence>
<dbReference type="NCBIfam" id="TIGR00229">
    <property type="entry name" value="sensory_box"/>
    <property type="match status" value="1"/>
</dbReference>
<dbReference type="InterPro" id="IPR000700">
    <property type="entry name" value="PAS-assoc_C"/>
</dbReference>
<dbReference type="SUPFAM" id="SSF55785">
    <property type="entry name" value="PYP-like sensor domain (PAS domain)"/>
    <property type="match status" value="2"/>
</dbReference>
<evidence type="ECO:0000256" key="1">
    <source>
        <dbReference type="ARBA" id="ARBA00000085"/>
    </source>
</evidence>
<evidence type="ECO:0000259" key="6">
    <source>
        <dbReference type="PROSITE" id="PS50109"/>
    </source>
</evidence>
<dbReference type="PROSITE" id="PS50109">
    <property type="entry name" value="HIS_KIN"/>
    <property type="match status" value="1"/>
</dbReference>
<dbReference type="Pfam" id="PF08448">
    <property type="entry name" value="PAS_4"/>
    <property type="match status" value="1"/>
</dbReference>
<dbReference type="PROSITE" id="PS50110">
    <property type="entry name" value="RESPONSE_REGULATORY"/>
    <property type="match status" value="1"/>
</dbReference>
<dbReference type="InterPro" id="IPR036097">
    <property type="entry name" value="HisK_dim/P_sf"/>
</dbReference>
<evidence type="ECO:0000256" key="2">
    <source>
        <dbReference type="ARBA" id="ARBA00012438"/>
    </source>
</evidence>
<feature type="domain" description="Histidine kinase" evidence="6">
    <location>
        <begin position="418"/>
        <end position="642"/>
    </location>
</feature>
<comment type="catalytic activity">
    <reaction evidence="1">
        <text>ATP + protein L-histidine = ADP + protein N-phospho-L-histidine.</text>
        <dbReference type="EC" id="2.7.13.3"/>
    </reaction>
</comment>
<dbReference type="EMBL" id="FQZU01000001">
    <property type="protein sequence ID" value="SHI67205.1"/>
    <property type="molecule type" value="Genomic_DNA"/>
</dbReference>
<evidence type="ECO:0000313" key="9">
    <source>
        <dbReference type="EMBL" id="SHI67205.1"/>
    </source>
</evidence>
<dbReference type="SMART" id="SM00388">
    <property type="entry name" value="HisKA"/>
    <property type="match status" value="1"/>
</dbReference>
<keyword evidence="3 4" id="KW-0597">Phosphoprotein</keyword>
<dbReference type="InterPro" id="IPR003661">
    <property type="entry name" value="HisK_dim/P_dom"/>
</dbReference>
<dbReference type="Pfam" id="PF02518">
    <property type="entry name" value="HATPase_c"/>
    <property type="match status" value="1"/>
</dbReference>
<dbReference type="PRINTS" id="PR00344">
    <property type="entry name" value="BCTRLSENSOR"/>
</dbReference>
<dbReference type="PANTHER" id="PTHR43065">
    <property type="entry name" value="SENSOR HISTIDINE KINASE"/>
    <property type="match status" value="1"/>
</dbReference>
<organism evidence="9 10">
    <name type="scientific">Desulfatibacillum alkenivorans DSM 16219</name>
    <dbReference type="NCBI Taxonomy" id="1121393"/>
    <lineage>
        <taxon>Bacteria</taxon>
        <taxon>Pseudomonadati</taxon>
        <taxon>Thermodesulfobacteriota</taxon>
        <taxon>Desulfobacteria</taxon>
        <taxon>Desulfobacterales</taxon>
        <taxon>Desulfatibacillaceae</taxon>
        <taxon>Desulfatibacillum</taxon>
    </lineage>
</organism>
<dbReference type="SMART" id="SM00448">
    <property type="entry name" value="REC"/>
    <property type="match status" value="1"/>
</dbReference>
<dbReference type="InterPro" id="IPR013656">
    <property type="entry name" value="PAS_4"/>
</dbReference>
<dbReference type="SMART" id="SM00387">
    <property type="entry name" value="HATPase_c"/>
    <property type="match status" value="1"/>
</dbReference>
<dbReference type="CDD" id="cd00082">
    <property type="entry name" value="HisKA"/>
    <property type="match status" value="1"/>
</dbReference>
<dbReference type="InterPro" id="IPR004358">
    <property type="entry name" value="Sig_transdc_His_kin-like_C"/>
</dbReference>
<feature type="domain" description="Response regulatory" evidence="7">
    <location>
        <begin position="661"/>
        <end position="777"/>
    </location>
</feature>
<proteinExistence type="predicted"/>
<dbReference type="PROSITE" id="PS50113">
    <property type="entry name" value="PAC"/>
    <property type="match status" value="2"/>
</dbReference>
<gene>
    <name evidence="9" type="ORF">SAMN02745216_00384</name>
</gene>
<dbReference type="InterPro" id="IPR036890">
    <property type="entry name" value="HATPase_C_sf"/>
</dbReference>
<keyword evidence="5" id="KW-0175">Coiled coil</keyword>
<dbReference type="CDD" id="cd00156">
    <property type="entry name" value="REC"/>
    <property type="match status" value="1"/>
</dbReference>
<dbReference type="Proteomes" id="UP000183994">
    <property type="component" value="Unassembled WGS sequence"/>
</dbReference>
<dbReference type="SUPFAM" id="SSF55874">
    <property type="entry name" value="ATPase domain of HSP90 chaperone/DNA topoisomerase II/histidine kinase"/>
    <property type="match status" value="1"/>
</dbReference>
<dbReference type="EC" id="2.7.13.3" evidence="2"/>
<evidence type="ECO:0000256" key="3">
    <source>
        <dbReference type="ARBA" id="ARBA00022553"/>
    </source>
</evidence>
<evidence type="ECO:0000259" key="8">
    <source>
        <dbReference type="PROSITE" id="PS50113"/>
    </source>
</evidence>
<dbReference type="PANTHER" id="PTHR43065:SF42">
    <property type="entry name" value="TWO-COMPONENT SENSOR PPRA"/>
    <property type="match status" value="1"/>
</dbReference>
<dbReference type="SUPFAM" id="SSF47384">
    <property type="entry name" value="Homodimeric domain of signal transducing histidine kinase"/>
    <property type="match status" value="1"/>
</dbReference>
<evidence type="ECO:0000313" key="10">
    <source>
        <dbReference type="Proteomes" id="UP000183994"/>
    </source>
</evidence>
<feature type="modified residue" description="4-aspartylphosphate" evidence="4">
    <location>
        <position position="712"/>
    </location>
</feature>
<dbReference type="Pfam" id="PF00072">
    <property type="entry name" value="Response_reg"/>
    <property type="match status" value="1"/>
</dbReference>
<dbReference type="InterPro" id="IPR011006">
    <property type="entry name" value="CheY-like_superfamily"/>
</dbReference>
<feature type="domain" description="PAC" evidence="8">
    <location>
        <begin position="347"/>
        <end position="398"/>
    </location>
</feature>
<dbReference type="InterPro" id="IPR000014">
    <property type="entry name" value="PAS"/>
</dbReference>
<dbReference type="OrthoDB" id="5422270at2"/>
<dbReference type="GO" id="GO:0000155">
    <property type="term" value="F:phosphorelay sensor kinase activity"/>
    <property type="evidence" value="ECO:0007669"/>
    <property type="project" value="InterPro"/>
</dbReference>
<dbReference type="SMART" id="SM00091">
    <property type="entry name" value="PAS"/>
    <property type="match status" value="2"/>
</dbReference>
<dbReference type="InterPro" id="IPR035965">
    <property type="entry name" value="PAS-like_dom_sf"/>
</dbReference>
<dbReference type="Pfam" id="PF00512">
    <property type="entry name" value="HisKA"/>
    <property type="match status" value="1"/>
</dbReference>
<keyword evidence="10" id="KW-1185">Reference proteome</keyword>
<dbReference type="AlphaFoldDB" id="A0A1M6D1M2"/>
<feature type="coiled-coil region" evidence="5">
    <location>
        <begin position="7"/>
        <end position="34"/>
    </location>
</feature>
<dbReference type="RefSeq" id="WP_139264582.1">
    <property type="nucleotide sequence ID" value="NZ_FQZU01000001.1"/>
</dbReference>
<protein>
    <recommendedName>
        <fullName evidence="2">histidine kinase</fullName>
        <ecNumber evidence="2">2.7.13.3</ecNumber>
    </recommendedName>
</protein>
<dbReference type="Gene3D" id="3.30.565.10">
    <property type="entry name" value="Histidine kinase-like ATPase, C-terminal domain"/>
    <property type="match status" value="1"/>
</dbReference>
<dbReference type="InterPro" id="IPR003594">
    <property type="entry name" value="HATPase_dom"/>
</dbReference>
<dbReference type="InterPro" id="IPR001789">
    <property type="entry name" value="Sig_transdc_resp-reg_receiver"/>
</dbReference>
<name>A0A1M6D1M2_9BACT</name>